<feature type="region of interest" description="Disordered" evidence="1">
    <location>
        <begin position="1"/>
        <end position="93"/>
    </location>
</feature>
<dbReference type="EMBL" id="RQTK01000384">
    <property type="protein sequence ID" value="RUS80574.1"/>
    <property type="molecule type" value="Genomic_DNA"/>
</dbReference>
<gene>
    <name evidence="2" type="ORF">EGW08_011668</name>
</gene>
<feature type="compositionally biased region" description="Polar residues" evidence="1">
    <location>
        <begin position="32"/>
        <end position="45"/>
    </location>
</feature>
<sequence length="110" mass="11529">IGTIYDATSPSPQQAGDTTTCTSKTSTNTTKQSAGIDTKSTTIYSTKKPLEGGIDTLASSTTKPAGRSPQDDCSDLNPRLELSDHDDENSETESAIAACAMTLLTPEENQ</sequence>
<evidence type="ECO:0000313" key="2">
    <source>
        <dbReference type="EMBL" id="RUS80574.1"/>
    </source>
</evidence>
<feature type="non-terminal residue" evidence="2">
    <location>
        <position position="1"/>
    </location>
</feature>
<reference evidence="2 3" key="1">
    <citation type="submission" date="2019-01" db="EMBL/GenBank/DDBJ databases">
        <title>A draft genome assembly of the solar-powered sea slug Elysia chlorotica.</title>
        <authorList>
            <person name="Cai H."/>
            <person name="Li Q."/>
            <person name="Fang X."/>
            <person name="Li J."/>
            <person name="Curtis N.E."/>
            <person name="Altenburger A."/>
            <person name="Shibata T."/>
            <person name="Feng M."/>
            <person name="Maeda T."/>
            <person name="Schwartz J.A."/>
            <person name="Shigenobu S."/>
            <person name="Lundholm N."/>
            <person name="Nishiyama T."/>
            <person name="Yang H."/>
            <person name="Hasebe M."/>
            <person name="Li S."/>
            <person name="Pierce S.K."/>
            <person name="Wang J."/>
        </authorList>
    </citation>
    <scope>NUCLEOTIDE SEQUENCE [LARGE SCALE GENOMIC DNA]</scope>
    <source>
        <strain evidence="2">EC2010</strain>
        <tissue evidence="2">Whole organism of an adult</tissue>
    </source>
</reference>
<dbReference type="Proteomes" id="UP000271974">
    <property type="component" value="Unassembled WGS sequence"/>
</dbReference>
<organism evidence="2 3">
    <name type="scientific">Elysia chlorotica</name>
    <name type="common">Eastern emerald elysia</name>
    <name type="synonym">Sea slug</name>
    <dbReference type="NCBI Taxonomy" id="188477"/>
    <lineage>
        <taxon>Eukaryota</taxon>
        <taxon>Metazoa</taxon>
        <taxon>Spiralia</taxon>
        <taxon>Lophotrochozoa</taxon>
        <taxon>Mollusca</taxon>
        <taxon>Gastropoda</taxon>
        <taxon>Heterobranchia</taxon>
        <taxon>Euthyneura</taxon>
        <taxon>Panpulmonata</taxon>
        <taxon>Sacoglossa</taxon>
        <taxon>Placobranchoidea</taxon>
        <taxon>Plakobranchidae</taxon>
        <taxon>Elysia</taxon>
    </lineage>
</organism>
<protein>
    <submittedName>
        <fullName evidence="2">Uncharacterized protein</fullName>
    </submittedName>
</protein>
<comment type="caution">
    <text evidence="2">The sequence shown here is derived from an EMBL/GenBank/DDBJ whole genome shotgun (WGS) entry which is preliminary data.</text>
</comment>
<proteinExistence type="predicted"/>
<accession>A0A3S0ZJT7</accession>
<feature type="compositionally biased region" description="Polar residues" evidence="1">
    <location>
        <begin position="1"/>
        <end position="17"/>
    </location>
</feature>
<keyword evidence="3" id="KW-1185">Reference proteome</keyword>
<evidence type="ECO:0000313" key="3">
    <source>
        <dbReference type="Proteomes" id="UP000271974"/>
    </source>
</evidence>
<feature type="non-terminal residue" evidence="2">
    <location>
        <position position="110"/>
    </location>
</feature>
<name>A0A3S0ZJT7_ELYCH</name>
<dbReference type="AlphaFoldDB" id="A0A3S0ZJT7"/>
<evidence type="ECO:0000256" key="1">
    <source>
        <dbReference type="SAM" id="MobiDB-lite"/>
    </source>
</evidence>
<feature type="compositionally biased region" description="Low complexity" evidence="1">
    <location>
        <begin position="18"/>
        <end position="31"/>
    </location>
</feature>